<reference evidence="1 2" key="1">
    <citation type="journal article" date="2019" name="Genome Biol. Evol.">
        <title>Insights into the evolution of the New World diploid cottons (Gossypium, subgenus Houzingenia) based on genome sequencing.</title>
        <authorList>
            <person name="Grover C.E."/>
            <person name="Arick M.A. 2nd"/>
            <person name="Thrash A."/>
            <person name="Conover J.L."/>
            <person name="Sanders W.S."/>
            <person name="Peterson D.G."/>
            <person name="Frelichowski J.E."/>
            <person name="Scheffler J.A."/>
            <person name="Scheffler B.E."/>
            <person name="Wendel J.F."/>
        </authorList>
    </citation>
    <scope>NUCLEOTIDE SEQUENCE [LARGE SCALE GENOMIC DNA]</scope>
    <source>
        <strain evidence="1">1</strain>
        <tissue evidence="1">Leaf</tissue>
    </source>
</reference>
<evidence type="ECO:0000313" key="1">
    <source>
        <dbReference type="EMBL" id="MBA0861033.1"/>
    </source>
</evidence>
<dbReference type="Proteomes" id="UP000593576">
    <property type="component" value="Unassembled WGS sequence"/>
</dbReference>
<comment type="caution">
    <text evidence="1">The sequence shown here is derived from an EMBL/GenBank/DDBJ whole genome shotgun (WGS) entry which is preliminary data.</text>
</comment>
<dbReference type="AlphaFoldDB" id="A0A7J9LQK6"/>
<dbReference type="OrthoDB" id="1936631at2759"/>
<dbReference type="EMBL" id="JABFAF010000007">
    <property type="protein sequence ID" value="MBA0861033.1"/>
    <property type="molecule type" value="Genomic_DNA"/>
</dbReference>
<sequence length="79" mass="9624">MSRKAKVNELRFYHLKAKKKMNSPNPEVRIRYKLEKYLEHKAWYHKAKESEPQDFAVSILQHQLQNNCHISVSRKRPYE</sequence>
<accession>A0A7J9LQK6</accession>
<keyword evidence="2" id="KW-1185">Reference proteome</keyword>
<organism evidence="1 2">
    <name type="scientific">Gossypium schwendimanii</name>
    <name type="common">Cotton</name>
    <dbReference type="NCBI Taxonomy" id="34291"/>
    <lineage>
        <taxon>Eukaryota</taxon>
        <taxon>Viridiplantae</taxon>
        <taxon>Streptophyta</taxon>
        <taxon>Embryophyta</taxon>
        <taxon>Tracheophyta</taxon>
        <taxon>Spermatophyta</taxon>
        <taxon>Magnoliopsida</taxon>
        <taxon>eudicotyledons</taxon>
        <taxon>Gunneridae</taxon>
        <taxon>Pentapetalae</taxon>
        <taxon>rosids</taxon>
        <taxon>malvids</taxon>
        <taxon>Malvales</taxon>
        <taxon>Malvaceae</taxon>
        <taxon>Malvoideae</taxon>
        <taxon>Gossypium</taxon>
    </lineage>
</organism>
<evidence type="ECO:0000313" key="2">
    <source>
        <dbReference type="Proteomes" id="UP000593576"/>
    </source>
</evidence>
<name>A0A7J9LQK6_GOSSC</name>
<gene>
    <name evidence="1" type="ORF">Goshw_023738</name>
</gene>
<proteinExistence type="predicted"/>
<protein>
    <submittedName>
        <fullName evidence="1">Uncharacterized protein</fullName>
    </submittedName>
</protein>